<dbReference type="Proteomes" id="UP001172386">
    <property type="component" value="Unassembled WGS sequence"/>
</dbReference>
<accession>A0ACC3A7D0</accession>
<name>A0ACC3A7D0_9EURO</name>
<dbReference type="EMBL" id="JAPDRQ010000076">
    <property type="protein sequence ID" value="KAJ9656555.1"/>
    <property type="molecule type" value="Genomic_DNA"/>
</dbReference>
<evidence type="ECO:0000313" key="2">
    <source>
        <dbReference type="Proteomes" id="UP001172386"/>
    </source>
</evidence>
<gene>
    <name evidence="1" type="ORF">H2198_004904</name>
</gene>
<proteinExistence type="predicted"/>
<evidence type="ECO:0000313" key="1">
    <source>
        <dbReference type="EMBL" id="KAJ9656555.1"/>
    </source>
</evidence>
<keyword evidence="2" id="KW-1185">Reference proteome</keyword>
<reference evidence="1" key="1">
    <citation type="submission" date="2022-10" db="EMBL/GenBank/DDBJ databases">
        <title>Culturing micro-colonial fungi from biological soil crusts in the Mojave desert and describing Neophaeococcomyces mojavensis, and introducing the new genera and species Taxawa tesnikishii.</title>
        <authorList>
            <person name="Kurbessoian T."/>
            <person name="Stajich J.E."/>
        </authorList>
    </citation>
    <scope>NUCLEOTIDE SEQUENCE</scope>
    <source>
        <strain evidence="1">JES_112</strain>
    </source>
</reference>
<comment type="caution">
    <text evidence="1">The sequence shown here is derived from an EMBL/GenBank/DDBJ whole genome shotgun (WGS) entry which is preliminary data.</text>
</comment>
<protein>
    <submittedName>
        <fullName evidence="1">Uncharacterized protein</fullName>
    </submittedName>
</protein>
<organism evidence="1 2">
    <name type="scientific">Neophaeococcomyces mojaviensis</name>
    <dbReference type="NCBI Taxonomy" id="3383035"/>
    <lineage>
        <taxon>Eukaryota</taxon>
        <taxon>Fungi</taxon>
        <taxon>Dikarya</taxon>
        <taxon>Ascomycota</taxon>
        <taxon>Pezizomycotina</taxon>
        <taxon>Eurotiomycetes</taxon>
        <taxon>Chaetothyriomycetidae</taxon>
        <taxon>Chaetothyriales</taxon>
        <taxon>Chaetothyriales incertae sedis</taxon>
        <taxon>Neophaeococcomyces</taxon>
    </lineage>
</organism>
<sequence length="259" mass="27904">MRLFVSPAYRPDAFVAGRQDNDGKKRPKKGPGAGNAPLLEDDTEVMGIPREDHLHMLDFMLLSWGKHPNTQNVPPTSASKAAATTSNSDRGIPYYEKLRRDLRDTINKKRLLDRNLEALEHQIFRAETSYLEETSAAGNIVKGFDNYIKAAATTNSTAASGTISGAAAGGTRRKAQVNDSDRVFSKSSVSYRDGKDGESGPGSAVSTPGQGSTPVASAGGFEKDRKKKKGSANNGGDDDTDSRAPKRQKMSFTRKGHDD</sequence>